<protein>
    <submittedName>
        <fullName evidence="3">Acetyl-CoA acetyltransferase</fullName>
    </submittedName>
</protein>
<sequence>MTASPRLAPRDRVLPPVFVLGGHQTDFARNVTREGKGLLDLVGEAATLALEAAGAEAREVEVGHVGSFIPELYTGQSHLGGLLAEAHPDLAGIPITRHEAACASGGVAVLAAMADLQAGRYDVALVLGVELMRAQSGFESQQKLGAAAWVPRETSGVAYPWPELFSHVAEEYDRRYGLRREHLAALARNNYENARRNPNAQTRTWTLSEGAFAEDDKENPVIAGRTRRYDASPVTDGAACVVLASADYTAAWARRRGVPIESVARIEGYGHRTARMGMKDKLEASRGEPYVFPHVRGAVLDAFSRARIEGPSALSAVEAHDCFTISHYMGIDHFGIAPPGEPFRAIEDGTVLRGGKLPVNPGGGLMGIGHPVGATGVRMLLDAQKQVTGAAGENQVPGAKRVATLNIGGSATTAVVLVIGRA</sequence>
<dbReference type="SUPFAM" id="SSF53901">
    <property type="entry name" value="Thiolase-like"/>
    <property type="match status" value="2"/>
</dbReference>
<dbReference type="InterPro" id="IPR020616">
    <property type="entry name" value="Thiolase_N"/>
</dbReference>
<dbReference type="Pfam" id="PF00108">
    <property type="entry name" value="Thiolase_N"/>
    <property type="match status" value="1"/>
</dbReference>
<evidence type="ECO:0000259" key="1">
    <source>
        <dbReference type="Pfam" id="PF00108"/>
    </source>
</evidence>
<dbReference type="Proteomes" id="UP001221411">
    <property type="component" value="Unassembled WGS sequence"/>
</dbReference>
<dbReference type="PANTHER" id="PTHR42870:SF1">
    <property type="entry name" value="NON-SPECIFIC LIPID-TRANSFER PROTEIN-LIKE 2"/>
    <property type="match status" value="1"/>
</dbReference>
<dbReference type="Pfam" id="PF22691">
    <property type="entry name" value="Thiolase_C_1"/>
    <property type="match status" value="1"/>
</dbReference>
<dbReference type="CDD" id="cd00829">
    <property type="entry name" value="SCP-x_thiolase"/>
    <property type="match status" value="1"/>
</dbReference>
<gene>
    <name evidence="3" type="ORF">POL67_21940</name>
</gene>
<dbReference type="EMBL" id="JAQNDO010000001">
    <property type="protein sequence ID" value="MDC0744007.1"/>
    <property type="molecule type" value="Genomic_DNA"/>
</dbReference>
<keyword evidence="4" id="KW-1185">Reference proteome</keyword>
<dbReference type="PANTHER" id="PTHR42870">
    <property type="entry name" value="ACETYL-COA C-ACETYLTRANSFERASE"/>
    <property type="match status" value="1"/>
</dbReference>
<dbReference type="InterPro" id="IPR002155">
    <property type="entry name" value="Thiolase"/>
</dbReference>
<dbReference type="Gene3D" id="3.40.47.10">
    <property type="match status" value="1"/>
</dbReference>
<dbReference type="NCBIfam" id="NF004936">
    <property type="entry name" value="PRK06289.1"/>
    <property type="match status" value="1"/>
</dbReference>
<evidence type="ECO:0000313" key="3">
    <source>
        <dbReference type="EMBL" id="MDC0744007.1"/>
    </source>
</evidence>
<organism evidence="3 4">
    <name type="scientific">Polyangium mundeleinium</name>
    <dbReference type="NCBI Taxonomy" id="2995306"/>
    <lineage>
        <taxon>Bacteria</taxon>
        <taxon>Pseudomonadati</taxon>
        <taxon>Myxococcota</taxon>
        <taxon>Polyangia</taxon>
        <taxon>Polyangiales</taxon>
        <taxon>Polyangiaceae</taxon>
        <taxon>Polyangium</taxon>
    </lineage>
</organism>
<proteinExistence type="predicted"/>
<feature type="domain" description="Thiolase C-terminal" evidence="2">
    <location>
        <begin position="288"/>
        <end position="421"/>
    </location>
</feature>
<dbReference type="InterPro" id="IPR016039">
    <property type="entry name" value="Thiolase-like"/>
</dbReference>
<accession>A0ABT5ERL7</accession>
<name>A0ABT5ERL7_9BACT</name>
<dbReference type="RefSeq" id="WP_271920088.1">
    <property type="nucleotide sequence ID" value="NZ_JAQNDO010000001.1"/>
</dbReference>
<evidence type="ECO:0000259" key="2">
    <source>
        <dbReference type="Pfam" id="PF22691"/>
    </source>
</evidence>
<dbReference type="InterPro" id="IPR055140">
    <property type="entry name" value="Thiolase_C_2"/>
</dbReference>
<comment type="caution">
    <text evidence="3">The sequence shown here is derived from an EMBL/GenBank/DDBJ whole genome shotgun (WGS) entry which is preliminary data.</text>
</comment>
<dbReference type="PIRSF" id="PIRSF000429">
    <property type="entry name" value="Ac-CoA_Ac_transf"/>
    <property type="match status" value="1"/>
</dbReference>
<reference evidence="3 4" key="1">
    <citation type="submission" date="2022-11" db="EMBL/GenBank/DDBJ databases">
        <title>Minimal conservation of predation-associated metabolite biosynthetic gene clusters underscores biosynthetic potential of Myxococcota including descriptions for ten novel species: Archangium lansinium sp. nov., Myxococcus landrumus sp. nov., Nannocystis bai.</title>
        <authorList>
            <person name="Ahearne A."/>
            <person name="Stevens C."/>
            <person name="Dowd S."/>
        </authorList>
    </citation>
    <scope>NUCLEOTIDE SEQUENCE [LARGE SCALE GENOMIC DNA]</scope>
    <source>
        <strain evidence="3 4">RJM3</strain>
    </source>
</reference>
<evidence type="ECO:0000313" key="4">
    <source>
        <dbReference type="Proteomes" id="UP001221411"/>
    </source>
</evidence>
<feature type="domain" description="Thiolase N-terminal" evidence="1">
    <location>
        <begin position="17"/>
        <end position="246"/>
    </location>
</feature>